<dbReference type="EMBL" id="JAFCNB010000022">
    <property type="protein sequence ID" value="MBP2707697.1"/>
    <property type="molecule type" value="Genomic_DNA"/>
</dbReference>
<accession>A0A941ALW6</accession>
<reference evidence="1" key="1">
    <citation type="submission" date="2021-02" db="EMBL/GenBank/DDBJ databases">
        <title>Draft genome sequence of Microbispora sp. RL4-1S isolated from rice leaves in Thailand.</title>
        <authorList>
            <person name="Muangham S."/>
            <person name="Duangmal K."/>
        </authorList>
    </citation>
    <scope>NUCLEOTIDE SEQUENCE</scope>
    <source>
        <strain evidence="1">RL4-1S</strain>
    </source>
</reference>
<dbReference type="PANTHER" id="PTHR36302">
    <property type="entry name" value="BLR7088 PROTEIN"/>
    <property type="match status" value="1"/>
</dbReference>
<dbReference type="SUPFAM" id="SSF110087">
    <property type="entry name" value="DR1885-like metal-binding protein"/>
    <property type="match status" value="1"/>
</dbReference>
<dbReference type="Gene3D" id="2.60.40.1890">
    <property type="entry name" value="PCu(A)C copper chaperone"/>
    <property type="match status" value="1"/>
</dbReference>
<sequence>MTPARSRPSLIVVCVVVAVVVAAIAWVWSGRTGNVKISDLRVTDAYVPRPASPDVAAAYFTVANSGDVPAVLTGVHTDVSATSMMHRTTGTSMTMLDSVTVPAHGVFVFAPGRYHVMIESPSRTLEPGDHVRLTLSFAKVGQVTVTAPVVPVGYRPPARHR</sequence>
<dbReference type="Proteomes" id="UP000674234">
    <property type="component" value="Unassembled WGS sequence"/>
</dbReference>
<comment type="caution">
    <text evidence="1">The sequence shown here is derived from an EMBL/GenBank/DDBJ whole genome shotgun (WGS) entry which is preliminary data.</text>
</comment>
<organism evidence="1 2">
    <name type="scientific">Microbispora oryzae</name>
    <dbReference type="NCBI Taxonomy" id="2806554"/>
    <lineage>
        <taxon>Bacteria</taxon>
        <taxon>Bacillati</taxon>
        <taxon>Actinomycetota</taxon>
        <taxon>Actinomycetes</taxon>
        <taxon>Streptosporangiales</taxon>
        <taxon>Streptosporangiaceae</taxon>
        <taxon>Microbispora</taxon>
    </lineage>
</organism>
<proteinExistence type="predicted"/>
<name>A0A941ALW6_9ACTN</name>
<evidence type="ECO:0000313" key="1">
    <source>
        <dbReference type="EMBL" id="MBP2707697.1"/>
    </source>
</evidence>
<keyword evidence="2" id="KW-1185">Reference proteome</keyword>
<dbReference type="AlphaFoldDB" id="A0A941ALW6"/>
<dbReference type="InterPro" id="IPR036182">
    <property type="entry name" value="PCuAC_sf"/>
</dbReference>
<dbReference type="InterPro" id="IPR058248">
    <property type="entry name" value="Lxx211020-like"/>
</dbReference>
<dbReference type="PANTHER" id="PTHR36302:SF1">
    <property type="entry name" value="COPPER CHAPERONE PCU(A)C"/>
    <property type="match status" value="1"/>
</dbReference>
<dbReference type="RefSeq" id="WP_210158960.1">
    <property type="nucleotide sequence ID" value="NZ_JAFCNB010000022.1"/>
</dbReference>
<dbReference type="InterPro" id="IPR007410">
    <property type="entry name" value="LpqE-like"/>
</dbReference>
<gene>
    <name evidence="1" type="ORF">JOL79_28335</name>
</gene>
<protein>
    <submittedName>
        <fullName evidence="1">Copper chaperone PCu(A)C</fullName>
    </submittedName>
</protein>
<dbReference type="Pfam" id="PF04314">
    <property type="entry name" value="PCuAC"/>
    <property type="match status" value="1"/>
</dbReference>
<evidence type="ECO:0000313" key="2">
    <source>
        <dbReference type="Proteomes" id="UP000674234"/>
    </source>
</evidence>